<feature type="chain" id="PRO_5043829697" evidence="1">
    <location>
        <begin position="24"/>
        <end position="135"/>
    </location>
</feature>
<dbReference type="AlphaFoldDB" id="A0AAU9LGP5"/>
<proteinExistence type="predicted"/>
<gene>
    <name evidence="2" type="ORF">LVIROSA_LOCUS599</name>
</gene>
<comment type="caution">
    <text evidence="2">The sequence shown here is derived from an EMBL/GenBank/DDBJ whole genome shotgun (WGS) entry which is preliminary data.</text>
</comment>
<evidence type="ECO:0000313" key="2">
    <source>
        <dbReference type="EMBL" id="CAH1412591.1"/>
    </source>
</evidence>
<dbReference type="EMBL" id="CAKMRJ010000001">
    <property type="protein sequence ID" value="CAH1412591.1"/>
    <property type="molecule type" value="Genomic_DNA"/>
</dbReference>
<feature type="signal peptide" evidence="1">
    <location>
        <begin position="1"/>
        <end position="23"/>
    </location>
</feature>
<sequence length="135" mass="15054">MVPHLQLIVLLLAFISHEPEAIARLVYPFTSQVAPVTKHADAATPLYSIQMKIAVWVYIPDIYKNFIIDIDAPFTWHDCIVDWNSWIDESSNCLGCAHPVSCEEYQCTDVRTVTNTSTLPGSGECTCPVNVVEPC</sequence>
<evidence type="ECO:0000313" key="3">
    <source>
        <dbReference type="Proteomes" id="UP001157418"/>
    </source>
</evidence>
<dbReference type="Proteomes" id="UP001157418">
    <property type="component" value="Unassembled WGS sequence"/>
</dbReference>
<keyword evidence="1" id="KW-0732">Signal</keyword>
<keyword evidence="3" id="KW-1185">Reference proteome</keyword>
<protein>
    <submittedName>
        <fullName evidence="2">Uncharacterized protein</fullName>
    </submittedName>
</protein>
<accession>A0AAU9LGP5</accession>
<dbReference type="InterPro" id="IPR021109">
    <property type="entry name" value="Peptidase_aspartic_dom_sf"/>
</dbReference>
<reference evidence="2 3" key="1">
    <citation type="submission" date="2022-01" db="EMBL/GenBank/DDBJ databases">
        <authorList>
            <person name="Xiong W."/>
            <person name="Schranz E."/>
        </authorList>
    </citation>
    <scope>NUCLEOTIDE SEQUENCE [LARGE SCALE GENOMIC DNA]</scope>
</reference>
<organism evidence="2 3">
    <name type="scientific">Lactuca virosa</name>
    <dbReference type="NCBI Taxonomy" id="75947"/>
    <lineage>
        <taxon>Eukaryota</taxon>
        <taxon>Viridiplantae</taxon>
        <taxon>Streptophyta</taxon>
        <taxon>Embryophyta</taxon>
        <taxon>Tracheophyta</taxon>
        <taxon>Spermatophyta</taxon>
        <taxon>Magnoliopsida</taxon>
        <taxon>eudicotyledons</taxon>
        <taxon>Gunneridae</taxon>
        <taxon>Pentapetalae</taxon>
        <taxon>asterids</taxon>
        <taxon>campanulids</taxon>
        <taxon>Asterales</taxon>
        <taxon>Asteraceae</taxon>
        <taxon>Cichorioideae</taxon>
        <taxon>Cichorieae</taxon>
        <taxon>Lactucinae</taxon>
        <taxon>Lactuca</taxon>
    </lineage>
</organism>
<dbReference type="Gene3D" id="2.40.70.10">
    <property type="entry name" value="Acid Proteases"/>
    <property type="match status" value="1"/>
</dbReference>
<evidence type="ECO:0000256" key="1">
    <source>
        <dbReference type="SAM" id="SignalP"/>
    </source>
</evidence>
<name>A0AAU9LGP5_9ASTR</name>